<sequence length="551" mass="62367">MDINLISLAIIAIVLVTTVFILLRQSYIIGVIFAGICFAYFGIFQPDEIKFFSDIGILLLLFLIGMEFDMKKIGKNAFSIVIIALLKFLFIFMICYQLFLFLFSYEIAIMLASAFTFSSTAIVAKIAEERGILKEKEIQMMIGVLVIEDVIVIILMALISGTANIEFSIVKIFILILFSYFVLLKVIDKIFGFFAKRKAEENILLATIILCIVMAALTNFIGFSGLIGAFIAGNLVGSTRHSETIQKIFEPFTILFITLFFFSVGMMIHVEEVINSFAIIVLFVILNLFLKFYTVFFLYDSLEYNKEQAIRSSALMLSISEFSLVLLMDATNKGLIAGEILSAFGIAFIISAFISSLALKPEIFKKLHVLIPKSSLFDKFSLRIYKTKTGLEEEITKKVYAEGKGLWKDTIAILTVFAVSYTLSEVGHIREGIILLILSLPFTIHGIIKIINLIKEIFVIMHSFLIISKPTQTRIIGNIAVIIFLYLVFTTKISILSFFHLEYINPFLSVLFGIMMLWFIYDTIYIIANEKIINLKDINDYIENIIGIKKI</sequence>
<evidence type="ECO:0000256" key="1">
    <source>
        <dbReference type="ARBA" id="ARBA00004141"/>
    </source>
</evidence>
<feature type="transmembrane region" description="Helical" evidence="7">
    <location>
        <begin position="138"/>
        <end position="159"/>
    </location>
</feature>
<feature type="transmembrane region" description="Helical" evidence="7">
    <location>
        <begin position="80"/>
        <end position="101"/>
    </location>
</feature>
<feature type="transmembrane region" description="Helical" evidence="7">
    <location>
        <begin position="310"/>
        <end position="328"/>
    </location>
</feature>
<dbReference type="InterPro" id="IPR006153">
    <property type="entry name" value="Cation/H_exchanger_TM"/>
</dbReference>
<evidence type="ECO:0000256" key="5">
    <source>
        <dbReference type="ARBA" id="ARBA00022989"/>
    </source>
</evidence>
<feature type="domain" description="Cation/H+ exchanger transmembrane" evidence="8">
    <location>
        <begin position="11"/>
        <end position="361"/>
    </location>
</feature>
<evidence type="ECO:0000256" key="4">
    <source>
        <dbReference type="ARBA" id="ARBA00022692"/>
    </source>
</evidence>
<dbReference type="PANTHER" id="PTHR42751:SF3">
    <property type="entry name" value="SODIUM_GLUTAMATE SYMPORTER"/>
    <property type="match status" value="1"/>
</dbReference>
<feature type="transmembrane region" description="Helical" evidence="7">
    <location>
        <begin position="277"/>
        <end position="298"/>
    </location>
</feature>
<feature type="transmembrane region" description="Helical" evidence="7">
    <location>
        <begin position="340"/>
        <end position="359"/>
    </location>
</feature>
<feature type="transmembrane region" description="Helical" evidence="7">
    <location>
        <begin position="475"/>
        <end position="501"/>
    </location>
</feature>
<evidence type="ECO:0000256" key="6">
    <source>
        <dbReference type="ARBA" id="ARBA00023136"/>
    </source>
</evidence>
<name>A0A098EA98_9ZZZZ</name>
<evidence type="ECO:0000256" key="7">
    <source>
        <dbReference type="SAM" id="Phobius"/>
    </source>
</evidence>
<comment type="similarity">
    <text evidence="2">Belongs to the monovalent cation:proton antiporter 2 (CPA2) transporter (TC 2.A.37) family.</text>
</comment>
<dbReference type="Gene3D" id="1.20.1530.20">
    <property type="match status" value="1"/>
</dbReference>
<feature type="transmembrane region" description="Helical" evidence="7">
    <location>
        <begin position="433"/>
        <end position="454"/>
    </location>
</feature>
<dbReference type="GO" id="GO:0016020">
    <property type="term" value="C:membrane"/>
    <property type="evidence" value="ECO:0007669"/>
    <property type="project" value="UniProtKB-SubCell"/>
</dbReference>
<keyword evidence="3" id="KW-0813">Transport</keyword>
<reference evidence="9" key="1">
    <citation type="submission" date="2014-09" db="EMBL/GenBank/DDBJ databases">
        <authorList>
            <person name="Probst J Alexander"/>
        </authorList>
    </citation>
    <scope>NUCLEOTIDE SEQUENCE</scope>
</reference>
<dbReference type="AlphaFoldDB" id="A0A098EA98"/>
<feature type="transmembrane region" description="Helical" evidence="7">
    <location>
        <begin position="252"/>
        <end position="270"/>
    </location>
</feature>
<feature type="transmembrane region" description="Helical" evidence="7">
    <location>
        <begin position="203"/>
        <end position="232"/>
    </location>
</feature>
<keyword evidence="6 7" id="KW-0472">Membrane</keyword>
<dbReference type="PANTHER" id="PTHR42751">
    <property type="entry name" value="SODIUM/HYDROGEN EXCHANGER FAMILY/TRKA DOMAIN PROTEIN"/>
    <property type="match status" value="1"/>
</dbReference>
<evidence type="ECO:0000256" key="2">
    <source>
        <dbReference type="ARBA" id="ARBA00005551"/>
    </source>
</evidence>
<feature type="transmembrane region" description="Helical" evidence="7">
    <location>
        <begin position="6"/>
        <end position="23"/>
    </location>
</feature>
<organism evidence="9">
    <name type="scientific">groundwater metagenome</name>
    <dbReference type="NCBI Taxonomy" id="717931"/>
    <lineage>
        <taxon>unclassified sequences</taxon>
        <taxon>metagenomes</taxon>
        <taxon>ecological metagenomes</taxon>
    </lineage>
</organism>
<comment type="subcellular location">
    <subcellularLocation>
        <location evidence="1">Membrane</location>
        <topology evidence="1">Multi-pass membrane protein</topology>
    </subcellularLocation>
</comment>
<feature type="transmembrane region" description="Helical" evidence="7">
    <location>
        <begin position="507"/>
        <end position="528"/>
    </location>
</feature>
<gene>
    <name evidence="9" type="ORF">MSIBF_A2930002</name>
</gene>
<dbReference type="EMBL" id="CCXY01000216">
    <property type="protein sequence ID" value="CEG12923.1"/>
    <property type="molecule type" value="Genomic_DNA"/>
</dbReference>
<evidence type="ECO:0000256" key="3">
    <source>
        <dbReference type="ARBA" id="ARBA00022448"/>
    </source>
</evidence>
<dbReference type="GO" id="GO:1902600">
    <property type="term" value="P:proton transmembrane transport"/>
    <property type="evidence" value="ECO:0007669"/>
    <property type="project" value="InterPro"/>
</dbReference>
<protein>
    <submittedName>
        <fullName evidence="9">Cation/H+ exchanger</fullName>
    </submittedName>
</protein>
<keyword evidence="5 7" id="KW-1133">Transmembrane helix</keyword>
<dbReference type="GO" id="GO:0015297">
    <property type="term" value="F:antiporter activity"/>
    <property type="evidence" value="ECO:0007669"/>
    <property type="project" value="InterPro"/>
</dbReference>
<feature type="transmembrane region" description="Helical" evidence="7">
    <location>
        <begin position="51"/>
        <end position="68"/>
    </location>
</feature>
<dbReference type="InterPro" id="IPR038770">
    <property type="entry name" value="Na+/solute_symporter_sf"/>
</dbReference>
<evidence type="ECO:0000259" key="8">
    <source>
        <dbReference type="Pfam" id="PF00999"/>
    </source>
</evidence>
<accession>A0A098EA98</accession>
<feature type="transmembrane region" description="Helical" evidence="7">
    <location>
        <begin position="28"/>
        <end position="45"/>
    </location>
</feature>
<proteinExistence type="inferred from homology"/>
<dbReference type="Pfam" id="PF00999">
    <property type="entry name" value="Na_H_Exchanger"/>
    <property type="match status" value="1"/>
</dbReference>
<feature type="transmembrane region" description="Helical" evidence="7">
    <location>
        <begin position="107"/>
        <end position="126"/>
    </location>
</feature>
<evidence type="ECO:0000313" key="9">
    <source>
        <dbReference type="EMBL" id="CEG12923.1"/>
    </source>
</evidence>
<keyword evidence="4 7" id="KW-0812">Transmembrane</keyword>
<feature type="transmembrane region" description="Helical" evidence="7">
    <location>
        <begin position="165"/>
        <end position="183"/>
    </location>
</feature>